<dbReference type="InterPro" id="IPR011989">
    <property type="entry name" value="ARM-like"/>
</dbReference>
<reference evidence="2 3" key="1">
    <citation type="submission" date="2019-02" db="EMBL/GenBank/DDBJ databases">
        <title>Deep-cultivation of Planctomycetes and their phenomic and genomic characterization uncovers novel biology.</title>
        <authorList>
            <person name="Wiegand S."/>
            <person name="Jogler M."/>
            <person name="Boedeker C."/>
            <person name="Pinto D."/>
            <person name="Vollmers J."/>
            <person name="Rivas-Marin E."/>
            <person name="Kohn T."/>
            <person name="Peeters S.H."/>
            <person name="Heuer A."/>
            <person name="Rast P."/>
            <person name="Oberbeckmann S."/>
            <person name="Bunk B."/>
            <person name="Jeske O."/>
            <person name="Meyerdierks A."/>
            <person name="Storesund J.E."/>
            <person name="Kallscheuer N."/>
            <person name="Luecker S."/>
            <person name="Lage O.M."/>
            <person name="Pohl T."/>
            <person name="Merkel B.J."/>
            <person name="Hornburger P."/>
            <person name="Mueller R.-W."/>
            <person name="Bruemmer F."/>
            <person name="Labrenz M."/>
            <person name="Spormann A.M."/>
            <person name="Op den Camp H."/>
            <person name="Overmann J."/>
            <person name="Amann R."/>
            <person name="Jetten M.S.M."/>
            <person name="Mascher T."/>
            <person name="Medema M.H."/>
            <person name="Devos D.P."/>
            <person name="Kaster A.-K."/>
            <person name="Ovreas L."/>
            <person name="Rohde M."/>
            <person name="Galperin M.Y."/>
            <person name="Jogler C."/>
        </authorList>
    </citation>
    <scope>NUCLEOTIDE SEQUENCE [LARGE SCALE GENOMIC DNA]</scope>
    <source>
        <strain evidence="2 3">Pla163</strain>
    </source>
</reference>
<dbReference type="AlphaFoldDB" id="A0A518D3X2"/>
<accession>A0A518D3X2</accession>
<gene>
    <name evidence="2" type="ORF">Pla163_33270</name>
</gene>
<name>A0A518D3X2_9BACT</name>
<dbReference type="Gene3D" id="1.25.10.10">
    <property type="entry name" value="Leucine-rich Repeat Variant"/>
    <property type="match status" value="1"/>
</dbReference>
<dbReference type="SUPFAM" id="SSF48371">
    <property type="entry name" value="ARM repeat"/>
    <property type="match status" value="1"/>
</dbReference>
<feature type="region of interest" description="Disordered" evidence="1">
    <location>
        <begin position="223"/>
        <end position="243"/>
    </location>
</feature>
<dbReference type="EMBL" id="CP036290">
    <property type="protein sequence ID" value="QDU86177.1"/>
    <property type="molecule type" value="Genomic_DNA"/>
</dbReference>
<protein>
    <recommendedName>
        <fullName evidence="4">HEAT repeat protein</fullName>
    </recommendedName>
</protein>
<evidence type="ECO:0000313" key="3">
    <source>
        <dbReference type="Proteomes" id="UP000319342"/>
    </source>
</evidence>
<feature type="compositionally biased region" description="Acidic residues" evidence="1">
    <location>
        <begin position="224"/>
        <end position="237"/>
    </location>
</feature>
<evidence type="ECO:0008006" key="4">
    <source>
        <dbReference type="Google" id="ProtNLM"/>
    </source>
</evidence>
<dbReference type="InterPro" id="IPR016024">
    <property type="entry name" value="ARM-type_fold"/>
</dbReference>
<organism evidence="2 3">
    <name type="scientific">Rohdeia mirabilis</name>
    <dbReference type="NCBI Taxonomy" id="2528008"/>
    <lineage>
        <taxon>Bacteria</taxon>
        <taxon>Pseudomonadati</taxon>
        <taxon>Planctomycetota</taxon>
        <taxon>Planctomycetia</taxon>
        <taxon>Planctomycetia incertae sedis</taxon>
        <taxon>Rohdeia</taxon>
    </lineage>
</organism>
<evidence type="ECO:0000256" key="1">
    <source>
        <dbReference type="SAM" id="MobiDB-lite"/>
    </source>
</evidence>
<evidence type="ECO:0000313" key="2">
    <source>
        <dbReference type="EMBL" id="QDU86177.1"/>
    </source>
</evidence>
<keyword evidence="3" id="KW-1185">Reference proteome</keyword>
<proteinExistence type="predicted"/>
<sequence>MGEDSSAGFARVAAERGRFPTLAVMDALIESGRARGDSLAGADFDAIVVLGERADEAVLSAIDAYLARSEPFPRLVALEVLRACTFVNASDGLCPQFQERAARLARHDPDDDVRALAVEAHFGLVLCGDTDFLASFLEDPALGVRRSAAKGLFQVFLEREPTATVVHELAPLIRRALEDPCAEVRWSVVYDIGFYELFELLPEDLRARLERMRHEESDPLLREDLEDLLGPSDEDDAIVNADH</sequence>
<dbReference type="Proteomes" id="UP000319342">
    <property type="component" value="Chromosome"/>
</dbReference>